<proteinExistence type="predicted"/>
<protein>
    <submittedName>
        <fullName evidence="1">Uncharacterized protein</fullName>
    </submittedName>
</protein>
<evidence type="ECO:0000313" key="1">
    <source>
        <dbReference type="EMBL" id="VTP67663.1"/>
    </source>
</evidence>
<reference evidence="1 2" key="1">
    <citation type="submission" date="2019-05" db="EMBL/GenBank/DDBJ databases">
        <authorList>
            <consortium name="Pathogen Informatics"/>
        </authorList>
    </citation>
    <scope>NUCLEOTIDE SEQUENCE [LARGE SCALE GENOMIC DNA]</scope>
    <source>
        <strain evidence="1 2">NCTC13032</strain>
    </source>
</reference>
<dbReference type="EMBL" id="LR590464">
    <property type="protein sequence ID" value="VTP67663.1"/>
    <property type="molecule type" value="Genomic_DNA"/>
</dbReference>
<accession>A0A4V6JJ58</accession>
<gene>
    <name evidence="1" type="ORF">NCTC13032_03160</name>
</gene>
<name>A0A4V6JJ58_9ENTR</name>
<organism evidence="1 2">
    <name type="scientific">Leclercia adecarboxylata</name>
    <dbReference type="NCBI Taxonomy" id="83655"/>
    <lineage>
        <taxon>Bacteria</taxon>
        <taxon>Pseudomonadati</taxon>
        <taxon>Pseudomonadota</taxon>
        <taxon>Gammaproteobacteria</taxon>
        <taxon>Enterobacterales</taxon>
        <taxon>Enterobacteriaceae</taxon>
        <taxon>Leclercia</taxon>
    </lineage>
</organism>
<dbReference type="AlphaFoldDB" id="A0A4V6JJ58"/>
<dbReference type="Proteomes" id="UP000310719">
    <property type="component" value="Chromosome"/>
</dbReference>
<evidence type="ECO:0000313" key="2">
    <source>
        <dbReference type="Proteomes" id="UP000310719"/>
    </source>
</evidence>
<sequence length="68" mass="7972">MFLKKTWTTDRGDCFIKHTLRRNILIIAKAVTNCSIYLTIVKIYINVSNIQLNIKFWISLPEPAETRC</sequence>